<dbReference type="Pfam" id="PF08242">
    <property type="entry name" value="Methyltransf_12"/>
    <property type="match status" value="1"/>
</dbReference>
<dbReference type="AlphaFoldDB" id="A0A2Z5G1Q2"/>
<gene>
    <name evidence="2" type="ORF">ACPOL_3752</name>
</gene>
<feature type="domain" description="Methyltransferase type 12" evidence="1">
    <location>
        <begin position="61"/>
        <end position="159"/>
    </location>
</feature>
<protein>
    <submittedName>
        <fullName evidence="2">SAM-dependent methyltransferase</fullName>
    </submittedName>
</protein>
<dbReference type="SUPFAM" id="SSF53335">
    <property type="entry name" value="S-adenosyl-L-methionine-dependent methyltransferases"/>
    <property type="match status" value="1"/>
</dbReference>
<evidence type="ECO:0000313" key="2">
    <source>
        <dbReference type="EMBL" id="AXC13031.1"/>
    </source>
</evidence>
<keyword evidence="3" id="KW-1185">Reference proteome</keyword>
<dbReference type="Proteomes" id="UP000253606">
    <property type="component" value="Chromosome"/>
</dbReference>
<dbReference type="GO" id="GO:0008168">
    <property type="term" value="F:methyltransferase activity"/>
    <property type="evidence" value="ECO:0007669"/>
    <property type="project" value="UniProtKB-KW"/>
</dbReference>
<organism evidence="2 3">
    <name type="scientific">Acidisarcina polymorpha</name>
    <dbReference type="NCBI Taxonomy" id="2211140"/>
    <lineage>
        <taxon>Bacteria</taxon>
        <taxon>Pseudomonadati</taxon>
        <taxon>Acidobacteriota</taxon>
        <taxon>Terriglobia</taxon>
        <taxon>Terriglobales</taxon>
        <taxon>Acidobacteriaceae</taxon>
        <taxon>Acidisarcina</taxon>
    </lineage>
</organism>
<sequence>MSAESTAFPLADYPRTASGSAFDRIAEDYDQIFTDSLIGRAQRDSVWKVLTKTFREHDHVLELNCGTGEDAIFLAGKGISVFACDASRQMIARAEQRLRHISSQLPAVFCELPIERLRELQPKTQFDGAFSNFSGLNCVADLSEVASSLSHLVKRDGRLVLCFSTRFCLIEILHYLVLGQWRKAFRRCKGHTRVTLDDVQFTVYYPTIRQIRRSFAPYFSLYSYTGVGVAVPPSYLERWARRHPDVFRFLRRLEGLVARLPILRSTGDHVLLCFERVSG</sequence>
<dbReference type="KEGG" id="abas:ACPOL_3752"/>
<dbReference type="OrthoDB" id="9811589at2"/>
<dbReference type="Gene3D" id="3.40.50.150">
    <property type="entry name" value="Vaccinia Virus protein VP39"/>
    <property type="match status" value="1"/>
</dbReference>
<dbReference type="InterPro" id="IPR013217">
    <property type="entry name" value="Methyltransf_12"/>
</dbReference>
<dbReference type="CDD" id="cd02440">
    <property type="entry name" value="AdoMet_MTases"/>
    <property type="match status" value="1"/>
</dbReference>
<dbReference type="InterPro" id="IPR029063">
    <property type="entry name" value="SAM-dependent_MTases_sf"/>
</dbReference>
<dbReference type="EMBL" id="CP030840">
    <property type="protein sequence ID" value="AXC13031.1"/>
    <property type="molecule type" value="Genomic_DNA"/>
</dbReference>
<dbReference type="GO" id="GO:0032259">
    <property type="term" value="P:methylation"/>
    <property type="evidence" value="ECO:0007669"/>
    <property type="project" value="UniProtKB-KW"/>
</dbReference>
<accession>A0A2Z5G1Q2</accession>
<dbReference type="RefSeq" id="WP_114208117.1">
    <property type="nucleotide sequence ID" value="NZ_CP030840.1"/>
</dbReference>
<reference evidence="2 3" key="1">
    <citation type="journal article" date="2018" name="Front. Microbiol.">
        <title>Hydrolytic Capabilities as a Key to Environmental Success: Chitinolytic and Cellulolytic Acidobacteria From Acidic Sub-arctic Soils and Boreal Peatlands.</title>
        <authorList>
            <person name="Belova S.E."/>
            <person name="Ravin N.V."/>
            <person name="Pankratov T.A."/>
            <person name="Rakitin A.L."/>
            <person name="Ivanova A.A."/>
            <person name="Beletsky A.V."/>
            <person name="Mardanov A.V."/>
            <person name="Sinninghe Damste J.S."/>
            <person name="Dedysh S.N."/>
        </authorList>
    </citation>
    <scope>NUCLEOTIDE SEQUENCE [LARGE SCALE GENOMIC DNA]</scope>
    <source>
        <strain evidence="2 3">SBC82</strain>
    </source>
</reference>
<keyword evidence="2" id="KW-0489">Methyltransferase</keyword>
<name>A0A2Z5G1Q2_9BACT</name>
<evidence type="ECO:0000313" key="3">
    <source>
        <dbReference type="Proteomes" id="UP000253606"/>
    </source>
</evidence>
<evidence type="ECO:0000259" key="1">
    <source>
        <dbReference type="Pfam" id="PF08242"/>
    </source>
</evidence>
<keyword evidence="2" id="KW-0808">Transferase</keyword>
<proteinExistence type="predicted"/>